<organism evidence="3">
    <name type="scientific">Tanacetum cinerariifolium</name>
    <name type="common">Dalmatian daisy</name>
    <name type="synonym">Chrysanthemum cinerariifolium</name>
    <dbReference type="NCBI Taxonomy" id="118510"/>
    <lineage>
        <taxon>Eukaryota</taxon>
        <taxon>Viridiplantae</taxon>
        <taxon>Streptophyta</taxon>
        <taxon>Embryophyta</taxon>
        <taxon>Tracheophyta</taxon>
        <taxon>Spermatophyta</taxon>
        <taxon>Magnoliopsida</taxon>
        <taxon>eudicotyledons</taxon>
        <taxon>Gunneridae</taxon>
        <taxon>Pentapetalae</taxon>
        <taxon>asterids</taxon>
        <taxon>campanulids</taxon>
        <taxon>Asterales</taxon>
        <taxon>Asteraceae</taxon>
        <taxon>Asteroideae</taxon>
        <taxon>Anthemideae</taxon>
        <taxon>Anthemidinae</taxon>
        <taxon>Tanacetum</taxon>
    </lineage>
</organism>
<feature type="compositionally biased region" description="Polar residues" evidence="2">
    <location>
        <begin position="18"/>
        <end position="30"/>
    </location>
</feature>
<name>A0A6L2JAG9_TANCI</name>
<feature type="region of interest" description="Disordered" evidence="2">
    <location>
        <begin position="1"/>
        <end position="30"/>
    </location>
</feature>
<dbReference type="EMBL" id="BKCJ010000414">
    <property type="protein sequence ID" value="GEU32975.1"/>
    <property type="molecule type" value="Genomic_DNA"/>
</dbReference>
<accession>A0A6L2JAG9</accession>
<feature type="coiled-coil region" evidence="1">
    <location>
        <begin position="48"/>
        <end position="75"/>
    </location>
</feature>
<evidence type="ECO:0000313" key="3">
    <source>
        <dbReference type="EMBL" id="GEU32975.1"/>
    </source>
</evidence>
<evidence type="ECO:0000256" key="1">
    <source>
        <dbReference type="SAM" id="Coils"/>
    </source>
</evidence>
<keyword evidence="1" id="KW-0175">Coiled coil</keyword>
<feature type="compositionally biased region" description="Basic residues" evidence="2">
    <location>
        <begin position="1"/>
        <end position="13"/>
    </location>
</feature>
<dbReference type="AlphaFoldDB" id="A0A6L2JAG9"/>
<proteinExistence type="predicted"/>
<reference evidence="3" key="1">
    <citation type="journal article" date="2019" name="Sci. Rep.">
        <title>Draft genome of Tanacetum cinerariifolium, the natural source of mosquito coil.</title>
        <authorList>
            <person name="Yamashiro T."/>
            <person name="Shiraishi A."/>
            <person name="Satake H."/>
            <person name="Nakayama K."/>
        </authorList>
    </citation>
    <scope>NUCLEOTIDE SEQUENCE</scope>
</reference>
<gene>
    <name evidence="3" type="ORF">Tci_004953</name>
</gene>
<sequence>MIKRSKTLKMKKSKNVEDQQVSERTINETSDTITSLQSEVASFETKGSLDANEEIKKAHTRVHELEKQMKKHLMELQLYNHFKEALETRSKGLEKKRLNLNPTLHDFQKVTVAQKKKTVKAEIQRRI</sequence>
<evidence type="ECO:0000256" key="2">
    <source>
        <dbReference type="SAM" id="MobiDB-lite"/>
    </source>
</evidence>
<comment type="caution">
    <text evidence="3">The sequence shown here is derived from an EMBL/GenBank/DDBJ whole genome shotgun (WGS) entry which is preliminary data.</text>
</comment>
<protein>
    <submittedName>
        <fullName evidence="3">Myosin heavy chain-related protein</fullName>
    </submittedName>
</protein>